<organism evidence="3 4">
    <name type="scientific">Exserohilum turcicum (strain 28A)</name>
    <name type="common">Northern leaf blight fungus</name>
    <name type="synonym">Setosphaeria turcica</name>
    <dbReference type="NCBI Taxonomy" id="671987"/>
    <lineage>
        <taxon>Eukaryota</taxon>
        <taxon>Fungi</taxon>
        <taxon>Dikarya</taxon>
        <taxon>Ascomycota</taxon>
        <taxon>Pezizomycotina</taxon>
        <taxon>Dothideomycetes</taxon>
        <taxon>Pleosporomycetidae</taxon>
        <taxon>Pleosporales</taxon>
        <taxon>Pleosporineae</taxon>
        <taxon>Pleosporaceae</taxon>
        <taxon>Exserohilum</taxon>
    </lineage>
</organism>
<accession>R0J2H6</accession>
<gene>
    <name evidence="3" type="ORF">SETTUDRAFT_25225</name>
</gene>
<dbReference type="AlphaFoldDB" id="R0J2H6"/>
<keyword evidence="2" id="KW-0472">Membrane</keyword>
<dbReference type="HOGENOM" id="CLU_849890_0_0_1"/>
<feature type="transmembrane region" description="Helical" evidence="2">
    <location>
        <begin position="162"/>
        <end position="184"/>
    </location>
</feature>
<reference evidence="3 4" key="2">
    <citation type="journal article" date="2013" name="PLoS Genet.">
        <title>Comparative genome structure, secondary metabolite, and effector coding capacity across Cochliobolus pathogens.</title>
        <authorList>
            <person name="Condon B.J."/>
            <person name="Leng Y."/>
            <person name="Wu D."/>
            <person name="Bushley K.E."/>
            <person name="Ohm R.A."/>
            <person name="Otillar R."/>
            <person name="Martin J."/>
            <person name="Schackwitz W."/>
            <person name="Grimwood J."/>
            <person name="MohdZainudin N."/>
            <person name="Xue C."/>
            <person name="Wang R."/>
            <person name="Manning V.A."/>
            <person name="Dhillon B."/>
            <person name="Tu Z.J."/>
            <person name="Steffenson B.J."/>
            <person name="Salamov A."/>
            <person name="Sun H."/>
            <person name="Lowry S."/>
            <person name="LaButti K."/>
            <person name="Han J."/>
            <person name="Copeland A."/>
            <person name="Lindquist E."/>
            <person name="Barry K."/>
            <person name="Schmutz J."/>
            <person name="Baker S.E."/>
            <person name="Ciuffetti L.M."/>
            <person name="Grigoriev I.V."/>
            <person name="Zhong S."/>
            <person name="Turgeon B.G."/>
        </authorList>
    </citation>
    <scope>NUCLEOTIDE SEQUENCE [LARGE SCALE GENOMIC DNA]</scope>
    <source>
        <strain evidence="4">28A</strain>
    </source>
</reference>
<dbReference type="Proteomes" id="UP000016935">
    <property type="component" value="Unassembled WGS sequence"/>
</dbReference>
<keyword evidence="2" id="KW-1133">Transmembrane helix</keyword>
<protein>
    <submittedName>
        <fullName evidence="3">Uncharacterized protein</fullName>
    </submittedName>
</protein>
<keyword evidence="4" id="KW-1185">Reference proteome</keyword>
<feature type="region of interest" description="Disordered" evidence="1">
    <location>
        <begin position="1"/>
        <end position="23"/>
    </location>
</feature>
<keyword evidence="2" id="KW-0812">Transmembrane</keyword>
<sequence length="360" mass="39062">MFQRFDITNTNAAPKTTSNPTTVQVLSEKSHYRDDRNSAIATAETRILKQRRIKNPVNAVQIAAPAARVALTGSIVSLLPLGSYTAMFSILAMSIVSRRLQSQAVGCVVAFLHAGGLSGLEGQVLALLSFISFSAVLDSLDGPLHAIYKSSIHDIELVQDTLTAICVSMFFELLVLFSAIFFALHRIFTNAPRFTAASWSRRLSTGTLESCRRFFVQELNYVHGIESFADEESDGFGLGVGLGVTWDAVSQASQEALSTFSSPSSNCGASRGELFKDSEMVEDACDDEARIESRTEDAERRTQALFGDVNRLIDDCNGLDTAQWDEVIAALHEPQGVGVVEDRGPNLDRSLAASAARQMP</sequence>
<dbReference type="EMBL" id="KB908482">
    <property type="protein sequence ID" value="EOA91135.1"/>
    <property type="molecule type" value="Genomic_DNA"/>
</dbReference>
<dbReference type="OrthoDB" id="3693998at2759"/>
<feature type="transmembrane region" description="Helical" evidence="2">
    <location>
        <begin position="108"/>
        <end position="133"/>
    </location>
</feature>
<name>R0J2H6_EXST2</name>
<feature type="transmembrane region" description="Helical" evidence="2">
    <location>
        <begin position="75"/>
        <end position="96"/>
    </location>
</feature>
<dbReference type="GeneID" id="19402886"/>
<evidence type="ECO:0000313" key="4">
    <source>
        <dbReference type="Proteomes" id="UP000016935"/>
    </source>
</evidence>
<proteinExistence type="predicted"/>
<evidence type="ECO:0000256" key="1">
    <source>
        <dbReference type="SAM" id="MobiDB-lite"/>
    </source>
</evidence>
<evidence type="ECO:0000256" key="2">
    <source>
        <dbReference type="SAM" id="Phobius"/>
    </source>
</evidence>
<reference evidence="3 4" key="1">
    <citation type="journal article" date="2012" name="PLoS Pathog.">
        <title>Diverse lifestyles and strategies of plant pathogenesis encoded in the genomes of eighteen Dothideomycetes fungi.</title>
        <authorList>
            <person name="Ohm R.A."/>
            <person name="Feau N."/>
            <person name="Henrissat B."/>
            <person name="Schoch C.L."/>
            <person name="Horwitz B.A."/>
            <person name="Barry K.W."/>
            <person name="Condon B.J."/>
            <person name="Copeland A.C."/>
            <person name="Dhillon B."/>
            <person name="Glaser F."/>
            <person name="Hesse C.N."/>
            <person name="Kosti I."/>
            <person name="LaButti K."/>
            <person name="Lindquist E.A."/>
            <person name="Lucas S."/>
            <person name="Salamov A.A."/>
            <person name="Bradshaw R.E."/>
            <person name="Ciuffetti L."/>
            <person name="Hamelin R.C."/>
            <person name="Kema G.H.J."/>
            <person name="Lawrence C."/>
            <person name="Scott J.A."/>
            <person name="Spatafora J.W."/>
            <person name="Turgeon B.G."/>
            <person name="de Wit P.J.G.M."/>
            <person name="Zhong S."/>
            <person name="Goodwin S.B."/>
            <person name="Grigoriev I.V."/>
        </authorList>
    </citation>
    <scope>NUCLEOTIDE SEQUENCE [LARGE SCALE GENOMIC DNA]</scope>
    <source>
        <strain evidence="4">28A</strain>
    </source>
</reference>
<dbReference type="RefSeq" id="XP_008021248.1">
    <property type="nucleotide sequence ID" value="XM_008023057.1"/>
</dbReference>
<evidence type="ECO:0000313" key="3">
    <source>
        <dbReference type="EMBL" id="EOA91135.1"/>
    </source>
</evidence>